<dbReference type="PANTHER" id="PTHR13439">
    <property type="entry name" value="CT120 PROTEIN"/>
    <property type="match status" value="1"/>
</dbReference>
<keyword evidence="4 5" id="KW-0472">Membrane</keyword>
<evidence type="ECO:0000256" key="6">
    <source>
        <dbReference type="SAM" id="Phobius"/>
    </source>
</evidence>
<feature type="transmembrane region" description="Helical" evidence="6">
    <location>
        <begin position="50"/>
        <end position="73"/>
    </location>
</feature>
<feature type="transmembrane region" description="Helical" evidence="6">
    <location>
        <begin position="171"/>
        <end position="190"/>
    </location>
</feature>
<dbReference type="InterPro" id="IPR006634">
    <property type="entry name" value="TLC-dom"/>
</dbReference>
<dbReference type="GO" id="GO:0055088">
    <property type="term" value="P:lipid homeostasis"/>
    <property type="evidence" value="ECO:0007669"/>
    <property type="project" value="TreeGrafter"/>
</dbReference>
<organism evidence="8">
    <name type="scientific">Aplanochytrium stocchinoi</name>
    <dbReference type="NCBI Taxonomy" id="215587"/>
    <lineage>
        <taxon>Eukaryota</taxon>
        <taxon>Sar</taxon>
        <taxon>Stramenopiles</taxon>
        <taxon>Bigyra</taxon>
        <taxon>Labyrinthulomycetes</taxon>
        <taxon>Thraustochytrida</taxon>
        <taxon>Thraustochytriidae</taxon>
        <taxon>Aplanochytrium</taxon>
    </lineage>
</organism>
<dbReference type="PROSITE" id="PS50922">
    <property type="entry name" value="TLC"/>
    <property type="match status" value="1"/>
</dbReference>
<feature type="transmembrane region" description="Helical" evidence="6">
    <location>
        <begin position="210"/>
        <end position="234"/>
    </location>
</feature>
<keyword evidence="2 5" id="KW-0812">Transmembrane</keyword>
<evidence type="ECO:0000256" key="5">
    <source>
        <dbReference type="PROSITE-ProRule" id="PRU00205"/>
    </source>
</evidence>
<dbReference type="Pfam" id="PF03798">
    <property type="entry name" value="TRAM_LAG1_CLN8"/>
    <property type="match status" value="1"/>
</dbReference>
<dbReference type="PANTHER" id="PTHR13439:SF0">
    <property type="entry name" value="TOPOISOMERASE I DAMAGE AFFECTED PROTEIN 4"/>
    <property type="match status" value="1"/>
</dbReference>
<evidence type="ECO:0000256" key="2">
    <source>
        <dbReference type="ARBA" id="ARBA00022692"/>
    </source>
</evidence>
<evidence type="ECO:0000256" key="4">
    <source>
        <dbReference type="ARBA" id="ARBA00023136"/>
    </source>
</evidence>
<accession>A0A7S3UZN0</accession>
<evidence type="ECO:0000256" key="3">
    <source>
        <dbReference type="ARBA" id="ARBA00022989"/>
    </source>
</evidence>
<dbReference type="GO" id="GO:0016020">
    <property type="term" value="C:membrane"/>
    <property type="evidence" value="ECO:0007669"/>
    <property type="project" value="UniProtKB-SubCell"/>
</dbReference>
<comment type="subcellular location">
    <subcellularLocation>
        <location evidence="1">Membrane</location>
        <topology evidence="1">Multi-pass membrane protein</topology>
    </subcellularLocation>
</comment>
<name>A0A7S3UZN0_9STRA</name>
<sequence length="247" mass="28446">MAVGLRYRRIFLEASGWFFLVNRLSWLLFPKIAPNLIRKLSSEDRIRFHTYITSICHAIFVSIGGFLCAYELVGCTNHHAYFGHSMLAVNVSEVFISYLLQDLGILIYHYNILRDKESIIHHVIFLTISQYAVSKSYFVWPFTWLILGETSTPFVGIRWLLAVSGNKESKLYFYNGVLLLGTFFLFRGILYGHGLYDMFKNYSIWGDVAALNMVAFGLTLAYGLNLIWLTRIIAGVRRSLMKKAKPQ</sequence>
<reference evidence="8" key="1">
    <citation type="submission" date="2021-01" db="EMBL/GenBank/DDBJ databases">
        <authorList>
            <person name="Corre E."/>
            <person name="Pelletier E."/>
            <person name="Niang G."/>
            <person name="Scheremetjew M."/>
            <person name="Finn R."/>
            <person name="Kale V."/>
            <person name="Holt S."/>
            <person name="Cochrane G."/>
            <person name="Meng A."/>
            <person name="Brown T."/>
            <person name="Cohen L."/>
        </authorList>
    </citation>
    <scope>NUCLEOTIDE SEQUENCE</scope>
    <source>
        <strain evidence="8">GSBS06</strain>
    </source>
</reference>
<proteinExistence type="predicted"/>
<dbReference type="SMART" id="SM00724">
    <property type="entry name" value="TLC"/>
    <property type="match status" value="1"/>
</dbReference>
<protein>
    <recommendedName>
        <fullName evidence="7">TLC domain-containing protein</fullName>
    </recommendedName>
</protein>
<dbReference type="AlphaFoldDB" id="A0A7S3UZN0"/>
<evidence type="ECO:0000256" key="1">
    <source>
        <dbReference type="ARBA" id="ARBA00004141"/>
    </source>
</evidence>
<gene>
    <name evidence="8" type="ORF">ASTO00021_LOCUS12347</name>
</gene>
<evidence type="ECO:0000259" key="7">
    <source>
        <dbReference type="PROSITE" id="PS50922"/>
    </source>
</evidence>
<feature type="domain" description="TLC" evidence="7">
    <location>
        <begin position="43"/>
        <end position="241"/>
    </location>
</feature>
<dbReference type="InterPro" id="IPR050846">
    <property type="entry name" value="TLCD"/>
</dbReference>
<evidence type="ECO:0000313" key="8">
    <source>
        <dbReference type="EMBL" id="CAE0442236.1"/>
    </source>
</evidence>
<dbReference type="GO" id="GO:0005783">
    <property type="term" value="C:endoplasmic reticulum"/>
    <property type="evidence" value="ECO:0007669"/>
    <property type="project" value="TreeGrafter"/>
</dbReference>
<dbReference type="EMBL" id="HBIN01016258">
    <property type="protein sequence ID" value="CAE0442236.1"/>
    <property type="molecule type" value="Transcribed_RNA"/>
</dbReference>
<keyword evidence="3 6" id="KW-1133">Transmembrane helix</keyword>
<feature type="transmembrane region" description="Helical" evidence="6">
    <location>
        <begin position="144"/>
        <end position="164"/>
    </location>
</feature>